<accession>A0AAV7JPB3</accession>
<reference evidence="1 2" key="1">
    <citation type="journal article" date="2023" name="BMC Biol.">
        <title>The compact genome of the sponge Oopsacas minuta (Hexactinellida) is lacking key metazoan core genes.</title>
        <authorList>
            <person name="Santini S."/>
            <person name="Schenkelaars Q."/>
            <person name="Jourda C."/>
            <person name="Duchesne M."/>
            <person name="Belahbib H."/>
            <person name="Rocher C."/>
            <person name="Selva M."/>
            <person name="Riesgo A."/>
            <person name="Vervoort M."/>
            <person name="Leys S.P."/>
            <person name="Kodjabachian L."/>
            <person name="Le Bivic A."/>
            <person name="Borchiellini C."/>
            <person name="Claverie J.M."/>
            <person name="Renard E."/>
        </authorList>
    </citation>
    <scope>NUCLEOTIDE SEQUENCE [LARGE SCALE GENOMIC DNA]</scope>
    <source>
        <strain evidence="1">SPO-2</strain>
    </source>
</reference>
<organism evidence="1 2">
    <name type="scientific">Oopsacas minuta</name>
    <dbReference type="NCBI Taxonomy" id="111878"/>
    <lineage>
        <taxon>Eukaryota</taxon>
        <taxon>Metazoa</taxon>
        <taxon>Porifera</taxon>
        <taxon>Hexactinellida</taxon>
        <taxon>Hexasterophora</taxon>
        <taxon>Lyssacinosida</taxon>
        <taxon>Leucopsacidae</taxon>
        <taxon>Oopsacas</taxon>
    </lineage>
</organism>
<protein>
    <submittedName>
        <fullName evidence="1">Endopeptidase</fullName>
    </submittedName>
</protein>
<dbReference type="EMBL" id="JAKMXF010000310">
    <property type="protein sequence ID" value="KAI6650688.1"/>
    <property type="molecule type" value="Genomic_DNA"/>
</dbReference>
<evidence type="ECO:0000313" key="2">
    <source>
        <dbReference type="Proteomes" id="UP001165289"/>
    </source>
</evidence>
<dbReference type="Proteomes" id="UP001165289">
    <property type="component" value="Unassembled WGS sequence"/>
</dbReference>
<evidence type="ECO:0000313" key="1">
    <source>
        <dbReference type="EMBL" id="KAI6650688.1"/>
    </source>
</evidence>
<name>A0AAV7JPB3_9METZ</name>
<dbReference type="AlphaFoldDB" id="A0AAV7JPB3"/>
<gene>
    <name evidence="1" type="ORF">LOD99_7739</name>
</gene>
<comment type="caution">
    <text evidence="1">The sequence shown here is derived from an EMBL/GenBank/DDBJ whole genome shotgun (WGS) entry which is preliminary data.</text>
</comment>
<dbReference type="Gene3D" id="2.40.10.10">
    <property type="entry name" value="Trypsin-like serine proteases"/>
    <property type="match status" value="2"/>
</dbReference>
<proteinExistence type="predicted"/>
<sequence length="591" mass="66016">MASSEHDVIGGEDFLLEELSPFLKCDKGMHLLFGQEDIRVYRILPVSNMSDIQSLSTLLGISLVDTTPETFSVLQWGERMYVWDTNIVDLTFSYLSQINDPGEADTSMKTLLNSSNKLLITPTLSSPYSGICHISSKYPSGAVIHGTGWFASNFLVITSGYMLYSKLHGGSPSEILIYPGRDGNKFPCGEIVVKDKRCILLPRSWEYIGNTGYVGLLVNGITSKLSNCFKWKTAALSSTNPDYTLSIAGYTTCGTGSYKMYMSGIQVESITPDKLYYRYPTTERECGAPVWAILDEPGVFHVVGIQDPAKDQLYASATRLTNSLLAEIDHWNLSAVVLNCVNECDYNTASEKLIQLHQDGFIDLFQAVIAVLNSCFDIFKIGFNLLDFKRDTTTISGTQIVKNYFDQFVADILLTSRDEFRCFHLHRVEDYSRLSLTVLPNRLLGDNLKRCAMFHGGNRPNYSQGGNIRIRPYFQNGTLLYFHLERVEDGSRVSLSGSLAPLGENESRCARYHKRDVENYSEGGNLLIIPVPGSETYFHIHRFEDRSRLALLSSDANIGEDQWGCAKFVGNKVPSFNLGGNIYISSFQIVA</sequence>
<keyword evidence="2" id="KW-1185">Reference proteome</keyword>
<dbReference type="InterPro" id="IPR043504">
    <property type="entry name" value="Peptidase_S1_PA_chymotrypsin"/>
</dbReference>